<evidence type="ECO:0000256" key="6">
    <source>
        <dbReference type="ARBA" id="ARBA00023136"/>
    </source>
</evidence>
<dbReference type="PANTHER" id="PTHR43066">
    <property type="entry name" value="RHOMBOID-RELATED PROTEIN"/>
    <property type="match status" value="1"/>
</dbReference>
<keyword evidence="3" id="KW-0997">Cell inner membrane</keyword>
<feature type="transmembrane region" description="Helical" evidence="7">
    <location>
        <begin position="233"/>
        <end position="253"/>
    </location>
</feature>
<dbReference type="Pfam" id="PF01694">
    <property type="entry name" value="Rhomboid"/>
    <property type="match status" value="1"/>
</dbReference>
<organism evidence="9 10">
    <name type="scientific">Marinomonas arenicola</name>
    <dbReference type="NCBI Taxonomy" id="569601"/>
    <lineage>
        <taxon>Bacteria</taxon>
        <taxon>Pseudomonadati</taxon>
        <taxon>Pseudomonadota</taxon>
        <taxon>Gammaproteobacteria</taxon>
        <taxon>Oceanospirillales</taxon>
        <taxon>Oceanospirillaceae</taxon>
        <taxon>Marinomonas</taxon>
    </lineage>
</organism>
<evidence type="ECO:0000313" key="9">
    <source>
        <dbReference type="EMBL" id="MEL0614407.1"/>
    </source>
</evidence>
<keyword evidence="2" id="KW-1003">Cell membrane</keyword>
<protein>
    <submittedName>
        <fullName evidence="9">Rhomboid family intramembrane serine protease</fullName>
        <ecNumber evidence="9">3.4.21.105</ecNumber>
    </submittedName>
</protein>
<dbReference type="GO" id="GO:0006508">
    <property type="term" value="P:proteolysis"/>
    <property type="evidence" value="ECO:0007669"/>
    <property type="project" value="UniProtKB-KW"/>
</dbReference>
<keyword evidence="6 7" id="KW-0472">Membrane</keyword>
<gene>
    <name evidence="9" type="ORF">V6242_14725</name>
</gene>
<dbReference type="GO" id="GO:0008233">
    <property type="term" value="F:peptidase activity"/>
    <property type="evidence" value="ECO:0007669"/>
    <property type="project" value="UniProtKB-KW"/>
</dbReference>
<dbReference type="PANTHER" id="PTHR43066:SF26">
    <property type="entry name" value="RHOMBOID PROTEASE GLPG"/>
    <property type="match status" value="1"/>
</dbReference>
<dbReference type="SUPFAM" id="SSF144091">
    <property type="entry name" value="Rhomboid-like"/>
    <property type="match status" value="1"/>
</dbReference>
<accession>A0ABU9G7D3</accession>
<comment type="caution">
    <text evidence="9">The sequence shown here is derived from an EMBL/GenBank/DDBJ whole genome shotgun (WGS) entry which is preliminary data.</text>
</comment>
<keyword evidence="10" id="KW-1185">Reference proteome</keyword>
<keyword evidence="4 7" id="KW-0812">Transmembrane</keyword>
<evidence type="ECO:0000259" key="8">
    <source>
        <dbReference type="Pfam" id="PF01694"/>
    </source>
</evidence>
<evidence type="ECO:0000256" key="5">
    <source>
        <dbReference type="ARBA" id="ARBA00022989"/>
    </source>
</evidence>
<feature type="transmembrane region" description="Helical" evidence="7">
    <location>
        <begin position="206"/>
        <end position="226"/>
    </location>
</feature>
<evidence type="ECO:0000256" key="3">
    <source>
        <dbReference type="ARBA" id="ARBA00022519"/>
    </source>
</evidence>
<name>A0ABU9G7D3_9GAMM</name>
<evidence type="ECO:0000256" key="1">
    <source>
        <dbReference type="ARBA" id="ARBA00004141"/>
    </source>
</evidence>
<keyword evidence="5 7" id="KW-1133">Transmembrane helix</keyword>
<dbReference type="RefSeq" id="WP_341567888.1">
    <property type="nucleotide sequence ID" value="NZ_JBAKAR010000014.1"/>
</dbReference>
<feature type="transmembrane region" description="Helical" evidence="7">
    <location>
        <begin position="179"/>
        <end position="200"/>
    </location>
</feature>
<sequence length="293" mass="32743">MLLVYQFDENANPALLSQTLWRLKIGHQIVMGKTGQELWITDPSHQTPTLQLVQLWQENPSALPKVERNQAAAPSRRSGDLVSQLRDAPATAIVILAAILIAFITQLGSELSTLSYFTISPFDVVGNQLRFYPLSEVLARGEYWRLLSPALLHFSIMHIVFNTLWIWDVGRRLEKIVGSLVWTLGVVVIAIISNVLQYQLTGNPLFGGLSGVVYGVIGFAWLMPVLSPRWPMLISKPLMIFFMVWLAIGYTQFPEMIGLGRIANTAHTIGLGAGLVLAVLYWLITRFTAFKKI</sequence>
<dbReference type="Proteomes" id="UP001379949">
    <property type="component" value="Unassembled WGS sequence"/>
</dbReference>
<proteinExistence type="predicted"/>
<keyword evidence="9" id="KW-0378">Hydrolase</keyword>
<feature type="transmembrane region" description="Helical" evidence="7">
    <location>
        <begin position="265"/>
        <end position="284"/>
    </location>
</feature>
<evidence type="ECO:0000256" key="2">
    <source>
        <dbReference type="ARBA" id="ARBA00022475"/>
    </source>
</evidence>
<dbReference type="InterPro" id="IPR022764">
    <property type="entry name" value="Peptidase_S54_rhomboid_dom"/>
</dbReference>
<evidence type="ECO:0000313" key="10">
    <source>
        <dbReference type="Proteomes" id="UP001379949"/>
    </source>
</evidence>
<keyword evidence="9" id="KW-0645">Protease</keyword>
<feature type="domain" description="Peptidase S54 rhomboid" evidence="8">
    <location>
        <begin position="141"/>
        <end position="281"/>
    </location>
</feature>
<dbReference type="EMBL" id="JBAKAR010000014">
    <property type="protein sequence ID" value="MEL0614407.1"/>
    <property type="molecule type" value="Genomic_DNA"/>
</dbReference>
<feature type="transmembrane region" description="Helical" evidence="7">
    <location>
        <begin position="88"/>
        <end position="108"/>
    </location>
</feature>
<reference evidence="9 10" key="1">
    <citation type="submission" date="2024-02" db="EMBL/GenBank/DDBJ databases">
        <title>Bacteria isolated from the canopy kelp, Nereocystis luetkeana.</title>
        <authorList>
            <person name="Pfister C.A."/>
            <person name="Younker I.T."/>
            <person name="Light S.H."/>
        </authorList>
    </citation>
    <scope>NUCLEOTIDE SEQUENCE [LARGE SCALE GENOMIC DNA]</scope>
    <source>
        <strain evidence="9 10">TI.4.07</strain>
    </source>
</reference>
<dbReference type="Gene3D" id="1.20.1540.10">
    <property type="entry name" value="Rhomboid-like"/>
    <property type="match status" value="1"/>
</dbReference>
<evidence type="ECO:0000256" key="4">
    <source>
        <dbReference type="ARBA" id="ARBA00022692"/>
    </source>
</evidence>
<comment type="subcellular location">
    <subcellularLocation>
        <location evidence="1">Membrane</location>
        <topology evidence="1">Multi-pass membrane protein</topology>
    </subcellularLocation>
</comment>
<dbReference type="EC" id="3.4.21.105" evidence="9"/>
<evidence type="ECO:0000256" key="7">
    <source>
        <dbReference type="SAM" id="Phobius"/>
    </source>
</evidence>
<feature type="transmembrane region" description="Helical" evidence="7">
    <location>
        <begin position="143"/>
        <end position="167"/>
    </location>
</feature>
<dbReference type="InterPro" id="IPR035952">
    <property type="entry name" value="Rhomboid-like_sf"/>
</dbReference>